<evidence type="ECO:0000256" key="1">
    <source>
        <dbReference type="ARBA" id="ARBA00007378"/>
    </source>
</evidence>
<organism evidence="2 3">
    <name type="scientific">Cupriavidus necator</name>
    <name type="common">Alcaligenes eutrophus</name>
    <name type="synonym">Ralstonia eutropha</name>
    <dbReference type="NCBI Taxonomy" id="106590"/>
    <lineage>
        <taxon>Bacteria</taxon>
        <taxon>Pseudomonadati</taxon>
        <taxon>Pseudomonadota</taxon>
        <taxon>Betaproteobacteria</taxon>
        <taxon>Burkholderiales</taxon>
        <taxon>Burkholderiaceae</taxon>
        <taxon>Cupriavidus</taxon>
    </lineage>
</organism>
<dbReference type="AlphaFoldDB" id="A0A367PEC9"/>
<dbReference type="InterPro" id="IPR019953">
    <property type="entry name" value="OHR"/>
</dbReference>
<evidence type="ECO:0000313" key="3">
    <source>
        <dbReference type="Proteomes" id="UP000253501"/>
    </source>
</evidence>
<comment type="similarity">
    <text evidence="1">Belongs to the OsmC/Ohr family.</text>
</comment>
<dbReference type="InterPro" id="IPR003718">
    <property type="entry name" value="OsmC/Ohr_fam"/>
</dbReference>
<dbReference type="PANTHER" id="PTHR33797:SF2">
    <property type="entry name" value="ORGANIC HYDROPEROXIDE RESISTANCE PROTEIN-LIKE"/>
    <property type="match status" value="1"/>
</dbReference>
<dbReference type="PANTHER" id="PTHR33797">
    <property type="entry name" value="ORGANIC HYDROPEROXIDE RESISTANCE PROTEIN-LIKE"/>
    <property type="match status" value="1"/>
</dbReference>
<reference evidence="2 3" key="1">
    <citation type="submission" date="2018-04" db="EMBL/GenBank/DDBJ databases">
        <title>Cupriavidus necator CR12 genome sequencing and assembly.</title>
        <authorList>
            <person name="Ben Fekih I."/>
            <person name="Mazhar H.S."/>
            <person name="Bello S.K."/>
            <person name="Rensing C."/>
        </authorList>
    </citation>
    <scope>NUCLEOTIDE SEQUENCE [LARGE SCALE GENOMIC DNA]</scope>
    <source>
        <strain evidence="2 3">CR12</strain>
    </source>
</reference>
<dbReference type="SUPFAM" id="SSF82784">
    <property type="entry name" value="OsmC-like"/>
    <property type="match status" value="1"/>
</dbReference>
<dbReference type="GO" id="GO:0006979">
    <property type="term" value="P:response to oxidative stress"/>
    <property type="evidence" value="ECO:0007669"/>
    <property type="project" value="InterPro"/>
</dbReference>
<dbReference type="EMBL" id="QDHA01000061">
    <property type="protein sequence ID" value="RCJ05914.1"/>
    <property type="molecule type" value="Genomic_DNA"/>
</dbReference>
<proteinExistence type="inferred from homology"/>
<gene>
    <name evidence="2" type="ORF">DDK22_24070</name>
</gene>
<sequence>MTKLEKIAYSGKTHTTVNRDPSAQRGDYGVVDIRLSAPGGDSHEIIAAEPHPTAEQLFAGAWSACYITALGLVAAQKKVMLPPDYSVDIQIDLGQTGPGWFFNARFTIRMPGLAQDVAEAIANSAHQLCPYSRAVHETIDLEQTIITS</sequence>
<dbReference type="RefSeq" id="WP_114134103.1">
    <property type="nucleotide sequence ID" value="NZ_CP068435.1"/>
</dbReference>
<protein>
    <submittedName>
        <fullName evidence="2">Ohr family peroxiredoxin</fullName>
    </submittedName>
</protein>
<dbReference type="Pfam" id="PF02566">
    <property type="entry name" value="OsmC"/>
    <property type="match status" value="1"/>
</dbReference>
<dbReference type="Gene3D" id="3.30.300.20">
    <property type="match status" value="1"/>
</dbReference>
<evidence type="ECO:0000313" key="2">
    <source>
        <dbReference type="EMBL" id="RCJ05914.1"/>
    </source>
</evidence>
<name>A0A367PEC9_CUPNE</name>
<dbReference type="Proteomes" id="UP000253501">
    <property type="component" value="Unassembled WGS sequence"/>
</dbReference>
<comment type="caution">
    <text evidence="2">The sequence shown here is derived from an EMBL/GenBank/DDBJ whole genome shotgun (WGS) entry which is preliminary data.</text>
</comment>
<dbReference type="InterPro" id="IPR015946">
    <property type="entry name" value="KH_dom-like_a/b"/>
</dbReference>
<dbReference type="InterPro" id="IPR036102">
    <property type="entry name" value="OsmC/Ohrsf"/>
</dbReference>
<dbReference type="NCBIfam" id="TIGR03561">
    <property type="entry name" value="organ_hyd_perox"/>
    <property type="match status" value="1"/>
</dbReference>
<accession>A0A367PEC9</accession>